<dbReference type="EMBL" id="BPLQ01011325">
    <property type="protein sequence ID" value="GIY57332.1"/>
    <property type="molecule type" value="Genomic_DNA"/>
</dbReference>
<comment type="caution">
    <text evidence="7">The sequence shown here is derived from an EMBL/GenBank/DDBJ whole genome shotgun (WGS) entry which is preliminary data.</text>
</comment>
<evidence type="ECO:0000313" key="7">
    <source>
        <dbReference type="EMBL" id="GIY57332.1"/>
    </source>
</evidence>
<gene>
    <name evidence="7" type="primary">AVEN_165720_1</name>
    <name evidence="7" type="ORF">CDAR_526111</name>
</gene>
<dbReference type="AlphaFoldDB" id="A0AAV4UHL3"/>
<evidence type="ECO:0000313" key="8">
    <source>
        <dbReference type="Proteomes" id="UP001054837"/>
    </source>
</evidence>
<sequence>MRKKRCDLHKIKIPDKSLSENFKIYPQLILKEKSTSKNHYNPLSPFLKSLLVFGLYISDYDGTHRRCRRILRFIHLAIVFGSLHYWVVLYLSYFARNEGSWKIFNQTLVIVTSTATFDLVLIRRKEIKTFFRYFSFDKAVPLCKIQKRKYLKRTRIFNVVVWIYALLWVGTFLIIPTKKIPEQHFTEFFYHHVVNKTSYRFGKSLIQINDAYLCLLTEGALSFIVGFYITAVCGSSLWFKILGENVKEFGGSRVLNPLDLNKLQRMYDLLISRINLLDQAFSLSVLLWYFMVTLTLCIRVIAIIADESKSDIQGLLIIGFGLFRGTFMILIGIAFCAQYLTDTGNEGVLKIEMLAVTAKDTAAFQELTILLRMLELKPPVVTLWKFCAIGKPFLMSCVQTMVTYVIICLQMTPAGKTLLHI</sequence>
<feature type="transmembrane region" description="Helical" evidence="6">
    <location>
        <begin position="73"/>
        <end position="91"/>
    </location>
</feature>
<dbReference type="PANTHER" id="PTHR21421:SF29">
    <property type="entry name" value="GUSTATORY RECEPTOR 5A FOR TREHALOSE-RELATED"/>
    <property type="match status" value="1"/>
</dbReference>
<evidence type="ECO:0000256" key="1">
    <source>
        <dbReference type="ARBA" id="ARBA00004141"/>
    </source>
</evidence>
<dbReference type="GO" id="GO:0016020">
    <property type="term" value="C:membrane"/>
    <property type="evidence" value="ECO:0007669"/>
    <property type="project" value="UniProtKB-SubCell"/>
</dbReference>
<keyword evidence="8" id="KW-1185">Reference proteome</keyword>
<keyword evidence="2 6" id="KW-0812">Transmembrane</keyword>
<evidence type="ECO:0000256" key="4">
    <source>
        <dbReference type="ARBA" id="ARBA00023136"/>
    </source>
</evidence>
<evidence type="ECO:0000256" key="2">
    <source>
        <dbReference type="ARBA" id="ARBA00022692"/>
    </source>
</evidence>
<dbReference type="PANTHER" id="PTHR21421">
    <property type="entry name" value="GUSTATORY RECEPTOR"/>
    <property type="match status" value="1"/>
</dbReference>
<feature type="transmembrane region" description="Helical" evidence="6">
    <location>
        <begin position="280"/>
        <end position="305"/>
    </location>
</feature>
<dbReference type="GO" id="GO:0007606">
    <property type="term" value="P:sensory perception of chemical stimulus"/>
    <property type="evidence" value="ECO:0007669"/>
    <property type="project" value="TreeGrafter"/>
</dbReference>
<proteinExistence type="predicted"/>
<feature type="transmembrane region" description="Helical" evidence="6">
    <location>
        <begin position="220"/>
        <end position="239"/>
    </location>
</feature>
<evidence type="ECO:0008006" key="9">
    <source>
        <dbReference type="Google" id="ProtNLM"/>
    </source>
</evidence>
<dbReference type="GO" id="GO:0051606">
    <property type="term" value="P:detection of stimulus"/>
    <property type="evidence" value="ECO:0007669"/>
    <property type="project" value="UniProtKB-ARBA"/>
</dbReference>
<feature type="transmembrane region" description="Helical" evidence="6">
    <location>
        <begin position="103"/>
        <end position="122"/>
    </location>
</feature>
<protein>
    <recommendedName>
        <fullName evidence="9">Gustatory receptor</fullName>
    </recommendedName>
</protein>
<feature type="transmembrane region" description="Helical" evidence="6">
    <location>
        <begin position="156"/>
        <end position="175"/>
    </location>
</feature>
<evidence type="ECO:0000256" key="6">
    <source>
        <dbReference type="SAM" id="Phobius"/>
    </source>
</evidence>
<keyword evidence="4 6" id="KW-0472">Membrane</keyword>
<comment type="subcellular location">
    <subcellularLocation>
        <location evidence="1">Membrane</location>
        <topology evidence="1">Multi-pass membrane protein</topology>
    </subcellularLocation>
</comment>
<dbReference type="GO" id="GO:0038023">
    <property type="term" value="F:signaling receptor activity"/>
    <property type="evidence" value="ECO:0007669"/>
    <property type="project" value="UniProtKB-ARBA"/>
</dbReference>
<reference evidence="7 8" key="1">
    <citation type="submission" date="2021-06" db="EMBL/GenBank/DDBJ databases">
        <title>Caerostris darwini draft genome.</title>
        <authorList>
            <person name="Kono N."/>
            <person name="Arakawa K."/>
        </authorList>
    </citation>
    <scope>NUCLEOTIDE SEQUENCE [LARGE SCALE GENOMIC DNA]</scope>
</reference>
<dbReference type="Proteomes" id="UP001054837">
    <property type="component" value="Unassembled WGS sequence"/>
</dbReference>
<organism evidence="7 8">
    <name type="scientific">Caerostris darwini</name>
    <dbReference type="NCBI Taxonomy" id="1538125"/>
    <lineage>
        <taxon>Eukaryota</taxon>
        <taxon>Metazoa</taxon>
        <taxon>Ecdysozoa</taxon>
        <taxon>Arthropoda</taxon>
        <taxon>Chelicerata</taxon>
        <taxon>Arachnida</taxon>
        <taxon>Araneae</taxon>
        <taxon>Araneomorphae</taxon>
        <taxon>Entelegynae</taxon>
        <taxon>Araneoidea</taxon>
        <taxon>Araneidae</taxon>
        <taxon>Caerostris</taxon>
    </lineage>
</organism>
<name>A0AAV4UHL3_9ARAC</name>
<keyword evidence="5" id="KW-0675">Receptor</keyword>
<feature type="transmembrane region" description="Helical" evidence="6">
    <location>
        <begin position="317"/>
        <end position="340"/>
    </location>
</feature>
<evidence type="ECO:0000256" key="3">
    <source>
        <dbReference type="ARBA" id="ARBA00022989"/>
    </source>
</evidence>
<evidence type="ECO:0000256" key="5">
    <source>
        <dbReference type="ARBA" id="ARBA00023170"/>
    </source>
</evidence>
<keyword evidence="3 6" id="KW-1133">Transmembrane helix</keyword>
<accession>A0AAV4UHL3</accession>